<comment type="similarity">
    <text evidence="2">Belongs to the glycosyl hydrolase 51 family.</text>
</comment>
<evidence type="ECO:0000313" key="11">
    <source>
        <dbReference type="Proteomes" id="UP000569914"/>
    </source>
</evidence>
<evidence type="ECO:0000259" key="9">
    <source>
        <dbReference type="SMART" id="SM00813"/>
    </source>
</evidence>
<dbReference type="InterPro" id="IPR010720">
    <property type="entry name" value="Alpha-L-AF_C"/>
</dbReference>
<comment type="caution">
    <text evidence="10">The sequence shown here is derived from an EMBL/GenBank/DDBJ whole genome shotgun (WGS) entry which is preliminary data.</text>
</comment>
<dbReference type="InterPro" id="IPR013780">
    <property type="entry name" value="Glyco_hydro_b"/>
</dbReference>
<protein>
    <recommendedName>
        <fullName evidence="4">non-reducing end alpha-L-arabinofuranosidase</fullName>
        <ecNumber evidence="4">3.2.1.55</ecNumber>
    </recommendedName>
</protein>
<dbReference type="Gene3D" id="2.60.40.1180">
    <property type="entry name" value="Golgi alpha-mannosidase II"/>
    <property type="match status" value="1"/>
</dbReference>
<feature type="domain" description="Alpha-L-arabinofuranosidase C-terminal" evidence="9">
    <location>
        <begin position="306"/>
        <end position="542"/>
    </location>
</feature>
<dbReference type="InterPro" id="IPR017853">
    <property type="entry name" value="GH"/>
</dbReference>
<evidence type="ECO:0000256" key="7">
    <source>
        <dbReference type="ARBA" id="ARBA00023295"/>
    </source>
</evidence>
<evidence type="ECO:0000256" key="2">
    <source>
        <dbReference type="ARBA" id="ARBA00007186"/>
    </source>
</evidence>
<dbReference type="RefSeq" id="WP_179749157.1">
    <property type="nucleotide sequence ID" value="NZ_JACCBU010000001.1"/>
</dbReference>
<name>A0A7Y9I4G5_9ACTN</name>
<keyword evidence="7 10" id="KW-0326">Glycosidase</keyword>
<proteinExistence type="inferred from homology"/>
<evidence type="ECO:0000256" key="4">
    <source>
        <dbReference type="ARBA" id="ARBA00012670"/>
    </source>
</evidence>
<organism evidence="10 11">
    <name type="scientific">Microlunatus parietis</name>
    <dbReference type="NCBI Taxonomy" id="682979"/>
    <lineage>
        <taxon>Bacteria</taxon>
        <taxon>Bacillati</taxon>
        <taxon>Actinomycetota</taxon>
        <taxon>Actinomycetes</taxon>
        <taxon>Propionibacteriales</taxon>
        <taxon>Propionibacteriaceae</taxon>
        <taxon>Microlunatus</taxon>
    </lineage>
</organism>
<dbReference type="Pfam" id="PF22848">
    <property type="entry name" value="ASD1_dom"/>
    <property type="match status" value="1"/>
</dbReference>
<evidence type="ECO:0000256" key="1">
    <source>
        <dbReference type="ARBA" id="ARBA00001462"/>
    </source>
</evidence>
<dbReference type="PANTHER" id="PTHR43576:SF2">
    <property type="entry name" value="INTRACELLULAR EXO-ALPHA-L-ARABINOFURANOSIDASE 2"/>
    <property type="match status" value="1"/>
</dbReference>
<keyword evidence="5 10" id="KW-0378">Hydrolase</keyword>
<comment type="catalytic activity">
    <reaction evidence="1">
        <text>Hydrolysis of terminal non-reducing alpha-L-arabinofuranoside residues in alpha-L-arabinosides.</text>
        <dbReference type="EC" id="3.2.1.55"/>
    </reaction>
</comment>
<dbReference type="PANTHER" id="PTHR43576">
    <property type="entry name" value="ALPHA-L-ARABINOFURANOSIDASE C-RELATED"/>
    <property type="match status" value="1"/>
</dbReference>
<dbReference type="InterPro" id="IPR055235">
    <property type="entry name" value="ASD1_cat"/>
</dbReference>
<evidence type="ECO:0000313" key="10">
    <source>
        <dbReference type="EMBL" id="NYE70002.1"/>
    </source>
</evidence>
<dbReference type="SUPFAM" id="SSF51445">
    <property type="entry name" value="(Trans)glycosidases"/>
    <property type="match status" value="1"/>
</dbReference>
<dbReference type="GO" id="GO:0046373">
    <property type="term" value="P:L-arabinose metabolic process"/>
    <property type="evidence" value="ECO:0007669"/>
    <property type="project" value="InterPro"/>
</dbReference>
<dbReference type="GO" id="GO:0000272">
    <property type="term" value="P:polysaccharide catabolic process"/>
    <property type="evidence" value="ECO:0007669"/>
    <property type="project" value="TreeGrafter"/>
</dbReference>
<dbReference type="Gene3D" id="3.20.20.80">
    <property type="entry name" value="Glycosidases"/>
    <property type="match status" value="1"/>
</dbReference>
<dbReference type="SUPFAM" id="SSF51011">
    <property type="entry name" value="Glycosyl hydrolase domain"/>
    <property type="match status" value="1"/>
</dbReference>
<keyword evidence="11" id="KW-1185">Reference proteome</keyword>
<dbReference type="EC" id="3.2.1.55" evidence="4"/>
<accession>A0A7Y9I4G5</accession>
<evidence type="ECO:0000256" key="6">
    <source>
        <dbReference type="ARBA" id="ARBA00023277"/>
    </source>
</evidence>
<evidence type="ECO:0000256" key="3">
    <source>
        <dbReference type="ARBA" id="ARBA00011165"/>
    </source>
</evidence>
<dbReference type="Proteomes" id="UP000569914">
    <property type="component" value="Unassembled WGS sequence"/>
</dbReference>
<dbReference type="Pfam" id="PF06964">
    <property type="entry name" value="Alpha-L-AF_C"/>
    <property type="match status" value="1"/>
</dbReference>
<feature type="region of interest" description="Disordered" evidence="8">
    <location>
        <begin position="315"/>
        <end position="348"/>
    </location>
</feature>
<gene>
    <name evidence="10" type="ORF">BKA15_001331</name>
</gene>
<evidence type="ECO:0000256" key="8">
    <source>
        <dbReference type="SAM" id="MobiDB-lite"/>
    </source>
</evidence>
<comment type="subunit">
    <text evidence="3">Homohexamer; trimer of dimers.</text>
</comment>
<dbReference type="SMART" id="SM00813">
    <property type="entry name" value="Alpha-L-AF_C"/>
    <property type="match status" value="1"/>
</dbReference>
<reference evidence="10 11" key="1">
    <citation type="submission" date="2020-07" db="EMBL/GenBank/DDBJ databases">
        <title>Sequencing the genomes of 1000 actinobacteria strains.</title>
        <authorList>
            <person name="Klenk H.-P."/>
        </authorList>
    </citation>
    <scope>NUCLEOTIDE SEQUENCE [LARGE SCALE GENOMIC DNA]</scope>
    <source>
        <strain evidence="10 11">DSM 22083</strain>
    </source>
</reference>
<dbReference type="GO" id="GO:0046556">
    <property type="term" value="F:alpha-L-arabinofuranosidase activity"/>
    <property type="evidence" value="ECO:0007669"/>
    <property type="project" value="UniProtKB-EC"/>
</dbReference>
<dbReference type="EMBL" id="JACCBU010000001">
    <property type="protein sequence ID" value="NYE70002.1"/>
    <property type="molecule type" value="Genomic_DNA"/>
</dbReference>
<dbReference type="AlphaFoldDB" id="A0A7Y9I4G5"/>
<keyword evidence="6" id="KW-0119">Carbohydrate metabolism</keyword>
<evidence type="ECO:0000256" key="5">
    <source>
        <dbReference type="ARBA" id="ARBA00022801"/>
    </source>
</evidence>
<sequence>MINTATIDTATIDTASIDIGTRPLDQAIDQQIYGHFLEQAFYGNIEGGVFDEGSELSIKEPGPLQGCRADVLEACRQLGVPVLRWPGGNFTSAYWWRDGVGPRDERPRRLELAWGSEESNRFGTPEFLAWSEAVGAEPYLAHSCRSVDDAVRWVEYTNHAGDTELTRLRAADGHPDPYRVRLWGLGNEVYGRWQMGHRSPQRYVEDAQEHARFMRTVDPGLSFIAVGQERESWLEPVVAGLGQLADYFSLHLYGASRHLIDPSPDEFAAVVGQALFFEQAIVEFSQHVHGIAARHRIERPLAISMDEWNMRHVEPRSWPEPLPGDDGGTAPRDLPEQTEETPTRVNRTSPRTLADALFYAGVFHALHRAAQLPVPVTMANTVNLINANGLINVRPHGSVRTATYHVWDLYQNHFGGRPTRSRARCAATWADTRLTDAHRRPDGRFWTLPRAVPDLDVSSALTEDGRLTVAMINRSADTDVTAQLSVDGLVSAVPGSAELRTIGAAGSDLFAINTIGDPDRVVLTEPRQVTLEDGRISLPAHSISLLTLVL</sequence>